<dbReference type="GO" id="GO:0005524">
    <property type="term" value="F:ATP binding"/>
    <property type="evidence" value="ECO:0007669"/>
    <property type="project" value="UniProtKB-KW"/>
</dbReference>
<comment type="caution">
    <text evidence="19">The sequence shown here is derived from an EMBL/GenBank/DDBJ whole genome shotgun (WGS) entry which is preliminary data.</text>
</comment>
<keyword evidence="3" id="KW-0813">Transport</keyword>
<keyword evidence="20" id="KW-1185">Reference proteome</keyword>
<dbReference type="FunFam" id="3.40.50.300:FF:000149">
    <property type="entry name" value="Nuclear valosin-containing protein-like"/>
    <property type="match status" value="1"/>
</dbReference>
<dbReference type="Gene3D" id="3.40.50.300">
    <property type="entry name" value="P-loop containing nucleotide triphosphate hydrolases"/>
    <property type="match status" value="2"/>
</dbReference>
<comment type="subcellular location">
    <subcellularLocation>
        <location evidence="1">Cytoplasm</location>
        <location evidence="1">Cytosol</location>
    </subcellularLocation>
    <subcellularLocation>
        <location evidence="15">Peroxisome membrane</location>
    </subcellularLocation>
</comment>
<dbReference type="SMART" id="SM00382">
    <property type="entry name" value="AAA"/>
    <property type="match status" value="2"/>
</dbReference>
<reference evidence="19" key="1">
    <citation type="submission" date="2022-12" db="EMBL/GenBank/DDBJ databases">
        <title>Chromosome-level genome assembly of the bean flower thrips Megalurothrips usitatus.</title>
        <authorList>
            <person name="Ma L."/>
            <person name="Liu Q."/>
            <person name="Li H."/>
            <person name="Cai W."/>
        </authorList>
    </citation>
    <scope>NUCLEOTIDE SEQUENCE</scope>
    <source>
        <strain evidence="19">Cailab_2022a</strain>
    </source>
</reference>
<evidence type="ECO:0000256" key="8">
    <source>
        <dbReference type="ARBA" id="ARBA00022801"/>
    </source>
</evidence>
<dbReference type="FunFam" id="1.10.8.60:FF:000105">
    <property type="entry name" value="PeRoXisome assembly factor"/>
    <property type="match status" value="1"/>
</dbReference>
<evidence type="ECO:0000256" key="11">
    <source>
        <dbReference type="ARBA" id="ARBA00023136"/>
    </source>
</evidence>
<evidence type="ECO:0000256" key="12">
    <source>
        <dbReference type="ARBA" id="ARBA00023140"/>
    </source>
</evidence>
<keyword evidence="4" id="KW-0963">Cytoplasm</keyword>
<comment type="similarity">
    <text evidence="2">Belongs to the AAA ATPase family.</text>
</comment>
<dbReference type="InterPro" id="IPR003960">
    <property type="entry name" value="ATPase_AAA_CS"/>
</dbReference>
<dbReference type="Pfam" id="PF00004">
    <property type="entry name" value="AAA"/>
    <property type="match status" value="2"/>
</dbReference>
<comment type="catalytic activity">
    <reaction evidence="16">
        <text>ATP + H2O = ADP + phosphate + H(+)</text>
        <dbReference type="Rhea" id="RHEA:13065"/>
        <dbReference type="ChEBI" id="CHEBI:15377"/>
        <dbReference type="ChEBI" id="CHEBI:15378"/>
        <dbReference type="ChEBI" id="CHEBI:30616"/>
        <dbReference type="ChEBI" id="CHEBI:43474"/>
        <dbReference type="ChEBI" id="CHEBI:456216"/>
    </reaction>
    <physiologicalReaction direction="left-to-right" evidence="16">
        <dbReference type="Rhea" id="RHEA:13066"/>
    </physiologicalReaction>
</comment>
<evidence type="ECO:0000256" key="15">
    <source>
        <dbReference type="ARBA" id="ARBA00046271"/>
    </source>
</evidence>
<feature type="domain" description="AAA+ ATPase" evidence="18">
    <location>
        <begin position="504"/>
        <end position="671"/>
    </location>
</feature>
<evidence type="ECO:0000259" key="18">
    <source>
        <dbReference type="SMART" id="SM00382"/>
    </source>
</evidence>
<dbReference type="InterPro" id="IPR003593">
    <property type="entry name" value="AAA+_ATPase"/>
</dbReference>
<dbReference type="InterPro" id="IPR015343">
    <property type="entry name" value="PEX1-N-lobe"/>
</dbReference>
<dbReference type="CDD" id="cd19526">
    <property type="entry name" value="RecA-like_PEX1_r2"/>
    <property type="match status" value="1"/>
</dbReference>
<keyword evidence="8" id="KW-0378">Hydrolase</keyword>
<dbReference type="AlphaFoldDB" id="A0AAV7X636"/>
<dbReference type="Gene3D" id="1.10.8.60">
    <property type="match status" value="1"/>
</dbReference>
<dbReference type="Gene3D" id="2.40.40.20">
    <property type="match status" value="1"/>
</dbReference>
<dbReference type="PROSITE" id="PS00674">
    <property type="entry name" value="AAA"/>
    <property type="match status" value="1"/>
</dbReference>
<evidence type="ECO:0000256" key="5">
    <source>
        <dbReference type="ARBA" id="ARBA00022593"/>
    </source>
</evidence>
<evidence type="ECO:0000256" key="16">
    <source>
        <dbReference type="ARBA" id="ARBA00048778"/>
    </source>
</evidence>
<evidence type="ECO:0000256" key="2">
    <source>
        <dbReference type="ARBA" id="ARBA00006914"/>
    </source>
</evidence>
<evidence type="ECO:0000256" key="14">
    <source>
        <dbReference type="ARBA" id="ARBA00034532"/>
    </source>
</evidence>
<protein>
    <recommendedName>
        <fullName evidence="14">Peroxisomal ATPase PEX1</fullName>
    </recommendedName>
    <alternativeName>
        <fullName evidence="13">Peroxin-1</fullName>
    </alternativeName>
</protein>
<keyword evidence="9" id="KW-0067">ATP-binding</keyword>
<dbReference type="Gene3D" id="3.10.330.10">
    <property type="match status" value="1"/>
</dbReference>
<evidence type="ECO:0000256" key="9">
    <source>
        <dbReference type="ARBA" id="ARBA00022840"/>
    </source>
</evidence>
<dbReference type="Pfam" id="PF09263">
    <property type="entry name" value="PEX-2N"/>
    <property type="match status" value="1"/>
</dbReference>
<name>A0AAV7X636_9NEOP</name>
<dbReference type="Pfam" id="PF17862">
    <property type="entry name" value="AAA_lid_3"/>
    <property type="match status" value="1"/>
</dbReference>
<keyword evidence="6" id="KW-0677">Repeat</keyword>
<organism evidence="19 20">
    <name type="scientific">Megalurothrips usitatus</name>
    <name type="common">bean blossom thrips</name>
    <dbReference type="NCBI Taxonomy" id="439358"/>
    <lineage>
        <taxon>Eukaryota</taxon>
        <taxon>Metazoa</taxon>
        <taxon>Ecdysozoa</taxon>
        <taxon>Arthropoda</taxon>
        <taxon>Hexapoda</taxon>
        <taxon>Insecta</taxon>
        <taxon>Pterygota</taxon>
        <taxon>Neoptera</taxon>
        <taxon>Paraneoptera</taxon>
        <taxon>Thysanoptera</taxon>
        <taxon>Terebrantia</taxon>
        <taxon>Thripoidea</taxon>
        <taxon>Thripidae</taxon>
        <taxon>Megalurothrips</taxon>
    </lineage>
</organism>
<dbReference type="Pfam" id="PF09262">
    <property type="entry name" value="PEX-1N"/>
    <property type="match status" value="1"/>
</dbReference>
<dbReference type="PANTHER" id="PTHR23077:SF12">
    <property type="entry name" value="PEROXISOMAL ATPASE PEX1"/>
    <property type="match status" value="1"/>
</dbReference>
<dbReference type="GO" id="GO:0016887">
    <property type="term" value="F:ATP hydrolysis activity"/>
    <property type="evidence" value="ECO:0007669"/>
    <property type="project" value="InterPro"/>
</dbReference>
<dbReference type="InterPro" id="IPR015342">
    <property type="entry name" value="PEX1-N_C-lobe"/>
</dbReference>
<dbReference type="InterPro" id="IPR041569">
    <property type="entry name" value="AAA_lid_3"/>
</dbReference>
<keyword evidence="11" id="KW-0472">Membrane</keyword>
<dbReference type="GO" id="GO:0016558">
    <property type="term" value="P:protein import into peroxisome matrix"/>
    <property type="evidence" value="ECO:0007669"/>
    <property type="project" value="TreeGrafter"/>
</dbReference>
<evidence type="ECO:0000256" key="17">
    <source>
        <dbReference type="ARBA" id="ARBA00064205"/>
    </source>
</evidence>
<gene>
    <name evidence="19" type="ORF">ONE63_004402</name>
</gene>
<dbReference type="SUPFAM" id="SSF52540">
    <property type="entry name" value="P-loop containing nucleoside triphosphate hydrolases"/>
    <property type="match status" value="2"/>
</dbReference>
<keyword evidence="5" id="KW-0962">Peroxisome biogenesis</keyword>
<evidence type="ECO:0000256" key="13">
    <source>
        <dbReference type="ARBA" id="ARBA00032509"/>
    </source>
</evidence>
<accession>A0AAV7X636</accession>
<dbReference type="InterPro" id="IPR003959">
    <property type="entry name" value="ATPase_AAA_core"/>
</dbReference>
<evidence type="ECO:0000313" key="19">
    <source>
        <dbReference type="EMBL" id="KAJ1520189.1"/>
    </source>
</evidence>
<evidence type="ECO:0000256" key="7">
    <source>
        <dbReference type="ARBA" id="ARBA00022741"/>
    </source>
</evidence>
<dbReference type="InterPro" id="IPR009010">
    <property type="entry name" value="Asp_de-COase-like_dom_sf"/>
</dbReference>
<comment type="subunit">
    <text evidence="17">Interacts with PEX6; forming the PEX1-PEX6 AAA ATPase complex, which is composed of a heterohexamer formed by a trimer of PEX1-PEX6 dimers.</text>
</comment>
<dbReference type="GO" id="GO:0005829">
    <property type="term" value="C:cytosol"/>
    <property type="evidence" value="ECO:0007669"/>
    <property type="project" value="UniProtKB-SubCell"/>
</dbReference>
<dbReference type="InterPro" id="IPR029067">
    <property type="entry name" value="CDC48_domain_2-like_sf"/>
</dbReference>
<feature type="domain" description="AAA+ ATPase" evidence="18">
    <location>
        <begin position="786"/>
        <end position="922"/>
    </location>
</feature>
<evidence type="ECO:0000313" key="20">
    <source>
        <dbReference type="Proteomes" id="UP001075354"/>
    </source>
</evidence>
<evidence type="ECO:0000256" key="6">
    <source>
        <dbReference type="ARBA" id="ARBA00022737"/>
    </source>
</evidence>
<dbReference type="CDD" id="cd00009">
    <property type="entry name" value="AAA"/>
    <property type="match status" value="1"/>
</dbReference>
<dbReference type="InterPro" id="IPR050168">
    <property type="entry name" value="AAA_ATPase_domain"/>
</dbReference>
<dbReference type="InterPro" id="IPR027417">
    <property type="entry name" value="P-loop_NTPase"/>
</dbReference>
<dbReference type="SUPFAM" id="SSF50692">
    <property type="entry name" value="ADC-like"/>
    <property type="match status" value="1"/>
</dbReference>
<dbReference type="EMBL" id="JAPTSV010000015">
    <property type="protein sequence ID" value="KAJ1520189.1"/>
    <property type="molecule type" value="Genomic_DNA"/>
</dbReference>
<evidence type="ECO:0000256" key="1">
    <source>
        <dbReference type="ARBA" id="ARBA00004514"/>
    </source>
</evidence>
<proteinExistence type="inferred from homology"/>
<evidence type="ECO:0000256" key="10">
    <source>
        <dbReference type="ARBA" id="ARBA00022927"/>
    </source>
</evidence>
<dbReference type="Proteomes" id="UP001075354">
    <property type="component" value="Chromosome 15"/>
</dbReference>
<keyword evidence="10" id="KW-0653">Protein transport</keyword>
<evidence type="ECO:0000256" key="4">
    <source>
        <dbReference type="ARBA" id="ARBA00022490"/>
    </source>
</evidence>
<dbReference type="SUPFAM" id="SSF54585">
    <property type="entry name" value="Cdc48 domain 2-like"/>
    <property type="match status" value="1"/>
</dbReference>
<dbReference type="GO" id="GO:0005778">
    <property type="term" value="C:peroxisomal membrane"/>
    <property type="evidence" value="ECO:0007669"/>
    <property type="project" value="UniProtKB-SubCell"/>
</dbReference>
<evidence type="ECO:0000256" key="3">
    <source>
        <dbReference type="ARBA" id="ARBA00022448"/>
    </source>
</evidence>
<dbReference type="PANTHER" id="PTHR23077">
    <property type="entry name" value="AAA-FAMILY ATPASE"/>
    <property type="match status" value="1"/>
</dbReference>
<sequence length="990" mass="109876">MSGDLFRVQFIRSKTCFLFIPDKWVRKLTDIRKLEPGSTIKVIYDSGKYAYFSWQQSSMQHDNVVGINATVATNLGFKEGDLISLVICNNPPHLHRVEMCPLSADDLEMIELSSGLLQATLLDQVRVVWRGQFLTAWISNTLPIVLHVGSMDPDVNVGRLEQLTEVVIGDPLNNVLPSSENHWGSKSMLNDIVSSGKSLASSVINSVKGETQEEVEESFENELLTERSKYVFRVHPLHRSLPQHGPLDAFIPSACMSDLFKFPRNQQKSLFLKVTKLPSSKDVSATIVKGSEEGTVENVLDEQINESLSTNIRAMSVDCIQEAKEHYYFSNRKCIYMSNNLRSTLHLQIGSQVILSDFQRRPPSTSLEGVELLPVYGLSCLDLGKNFVEYVEQMRSGLVLSNKMLLTIPTEKGYIDTEVQLLPSSVTYSLVLPGQLDSRRVYVRLEKRTEKQPKVPPVTPSFPTSVVEDLHLGHLSCVINEALASLKLTLGLHESYTENQSVRINNNILILGKSGCGKTSTANTICNHLQGSPHYVYNAVMKCRPLKGKTVESIFKHLQSFIDECVYNQPSILILDDLECIAGVSEDQDQSSQASAYFNRISRMLLQIFSCLQSCHSIGIIATAPSLSSLSSSLVPPRGIHILNTCLELPELAKVDRLKVLDKLLNIKLKNKEIREIKCWDTLEVCSKKSEGYCCQDLADLVDKAMHVACMRQVDSNKTPVLEACDMLQALSDSTPMLLRGVSLHKEAAFGWDDIGGMIEVKNELKEVFEWPVMYPELFQNSPLRQQSGLLLYGAPGTGKTMLAAAIASECGLNFISVKGPELLSKYIGASEEAVRNIFFKAQSAKPCVLFFDEFDSLAPRRGHDNTGVTDRVVNQLLTQLDGVESLVGVWVLAATSRPDLLDPALLRPGRLDRAVLCPLPDEKNRLAILTALSQKMNLDADVDFVQIAVKTEGFTGADLQSLLYTAQLSAVEEQQAQISGECLVQLKMD</sequence>
<keyword evidence="12" id="KW-0576">Peroxisome</keyword>
<keyword evidence="7" id="KW-0547">Nucleotide-binding</keyword>